<dbReference type="Gene3D" id="3.30.200.20">
    <property type="entry name" value="Phosphorylase Kinase, domain 1"/>
    <property type="match status" value="1"/>
</dbReference>
<dbReference type="SUPFAM" id="SSF56112">
    <property type="entry name" value="Protein kinase-like (PK-like)"/>
    <property type="match status" value="1"/>
</dbReference>
<evidence type="ECO:0000256" key="3">
    <source>
        <dbReference type="SAM" id="Phobius"/>
    </source>
</evidence>
<dbReference type="Gene3D" id="1.10.510.10">
    <property type="entry name" value="Transferase(Phosphotransferase) domain 1"/>
    <property type="match status" value="1"/>
</dbReference>
<evidence type="ECO:0000256" key="1">
    <source>
        <dbReference type="ARBA" id="ARBA00022741"/>
    </source>
</evidence>
<dbReference type="GO" id="GO:0004674">
    <property type="term" value="F:protein serine/threonine kinase activity"/>
    <property type="evidence" value="ECO:0007669"/>
    <property type="project" value="UniProtKB-KW"/>
</dbReference>
<feature type="transmembrane region" description="Helical" evidence="3">
    <location>
        <begin position="368"/>
        <end position="389"/>
    </location>
</feature>
<dbReference type="PANTHER" id="PTHR24363:SF7">
    <property type="entry name" value="SERINE_THREONINE-PROTEIN KINASE-LIKE PROTEIN E"/>
    <property type="match status" value="1"/>
</dbReference>
<keyword evidence="1" id="KW-0547">Nucleotide-binding</keyword>
<evidence type="ECO:0000313" key="6">
    <source>
        <dbReference type="Proteomes" id="UP001628874"/>
    </source>
</evidence>
<keyword evidence="5" id="KW-0418">Kinase</keyword>
<feature type="domain" description="Protein kinase" evidence="4">
    <location>
        <begin position="12"/>
        <end position="317"/>
    </location>
</feature>
<dbReference type="CDD" id="cd14014">
    <property type="entry name" value="STKc_PknB_like"/>
    <property type="match status" value="1"/>
</dbReference>
<keyword evidence="3" id="KW-0812">Transmembrane</keyword>
<protein>
    <submittedName>
        <fullName evidence="5">Serine/threonine protein kinase</fullName>
    </submittedName>
</protein>
<proteinExistence type="predicted"/>
<keyword evidence="5" id="KW-0723">Serine/threonine-protein kinase</keyword>
<dbReference type="RefSeq" id="WP_038080909.1">
    <property type="nucleotide sequence ID" value="NZ_JBFQGM010000001.1"/>
</dbReference>
<keyword evidence="3" id="KW-1133">Transmembrane helix</keyword>
<keyword evidence="6" id="KW-1185">Reference proteome</keyword>
<keyword evidence="2" id="KW-0067">ATP-binding</keyword>
<sequence>MLQVGQVLHNRYQLQRQLGNNGVRQTWLALNLQASDVEKKQVVVKCLAFGETVQWDDLKLFQREALVLQNLHHPQIPKYIDDFCVGDATKQPLGDKLGTACAKSDQPGTAALPCDKLGTACAKSDKPGTACAKGDRILWFCLVQEYIPGESLKELLVSGKRFTEIQVKEIAVQVLDILTELHELYPAVLHRDIKPSNLIWGETGKIYLVDFGAVQDKVSPEGATFTVVGTYGYSPVEQFGGKVVPASDLYALGASLIHLLTGVSPADLPQSNLKIQFSERVSLSPSFTNWLQKMTEPAPENRFSTARQAMDALNSGLVLQDRDLPIPEMRNNSGCGLKNRVEKVPEAIKGWNWGAFLIPWLWLWQNRVWSGLLCFVPIVGFLMSVTLGIKGNEWAWKSRHWRSIQHFKEYQRSWAIAGILFAAPISILLWISSTVLILNVLLP</sequence>
<dbReference type="SMART" id="SM00220">
    <property type="entry name" value="S_TKc"/>
    <property type="match status" value="1"/>
</dbReference>
<organism evidence="5 6">
    <name type="scientific">Scytonema tolypothrichoides VB-61278_2</name>
    <dbReference type="NCBI Taxonomy" id="3232314"/>
    <lineage>
        <taxon>Bacteria</taxon>
        <taxon>Bacillati</taxon>
        <taxon>Cyanobacteriota</taxon>
        <taxon>Cyanophyceae</taxon>
        <taxon>Nostocales</taxon>
        <taxon>Scytonemataceae</taxon>
        <taxon>Scytonema</taxon>
    </lineage>
</organism>
<dbReference type="PANTHER" id="PTHR24363">
    <property type="entry name" value="SERINE/THREONINE PROTEIN KINASE"/>
    <property type="match status" value="1"/>
</dbReference>
<dbReference type="Proteomes" id="UP001628874">
    <property type="component" value="Unassembled WGS sequence"/>
</dbReference>
<evidence type="ECO:0000259" key="4">
    <source>
        <dbReference type="PROSITE" id="PS50011"/>
    </source>
</evidence>
<accession>A0ABW8WEA7</accession>
<evidence type="ECO:0000313" key="5">
    <source>
        <dbReference type="EMBL" id="MFL9459339.1"/>
    </source>
</evidence>
<dbReference type="InterPro" id="IPR000719">
    <property type="entry name" value="Prot_kinase_dom"/>
</dbReference>
<dbReference type="PROSITE" id="PS50011">
    <property type="entry name" value="PROTEIN_KINASE_DOM"/>
    <property type="match status" value="1"/>
</dbReference>
<evidence type="ECO:0000256" key="2">
    <source>
        <dbReference type="ARBA" id="ARBA00022840"/>
    </source>
</evidence>
<gene>
    <name evidence="5" type="ORF">AB0759_01605</name>
</gene>
<feature type="transmembrane region" description="Helical" evidence="3">
    <location>
        <begin position="414"/>
        <end position="442"/>
    </location>
</feature>
<keyword evidence="5" id="KW-0808">Transferase</keyword>
<reference evidence="5 6" key="1">
    <citation type="submission" date="2024-07" db="EMBL/GenBank/DDBJ databases">
        <authorList>
            <person name="Tripathy S."/>
        </authorList>
    </citation>
    <scope>NUCLEOTIDE SEQUENCE [LARGE SCALE GENOMIC DNA]</scope>
    <source>
        <strain evidence="5 6">VB-61278_2</strain>
    </source>
</reference>
<keyword evidence="3" id="KW-0472">Membrane</keyword>
<name>A0ABW8WEA7_9CYAN</name>
<comment type="caution">
    <text evidence="5">The sequence shown here is derived from an EMBL/GenBank/DDBJ whole genome shotgun (WGS) entry which is preliminary data.</text>
</comment>
<dbReference type="EMBL" id="JBFQGM010000001">
    <property type="protein sequence ID" value="MFL9459339.1"/>
    <property type="molecule type" value="Genomic_DNA"/>
</dbReference>
<dbReference type="Pfam" id="PF00069">
    <property type="entry name" value="Pkinase"/>
    <property type="match status" value="1"/>
</dbReference>
<dbReference type="InterPro" id="IPR011009">
    <property type="entry name" value="Kinase-like_dom_sf"/>
</dbReference>